<dbReference type="InterPro" id="IPR001881">
    <property type="entry name" value="EGF-like_Ca-bd_dom"/>
</dbReference>
<dbReference type="PROSITE" id="PS00022">
    <property type="entry name" value="EGF_1"/>
    <property type="match status" value="1"/>
</dbReference>
<evidence type="ECO:0000256" key="2">
    <source>
        <dbReference type="ARBA" id="ARBA00022729"/>
    </source>
</evidence>
<dbReference type="FunFam" id="2.10.25.10:FF:000185">
    <property type="entry name" value="basement membrane-specific heparan sulfate proteoglycan core protein-like"/>
    <property type="match status" value="1"/>
</dbReference>
<keyword evidence="2" id="KW-0732">Signal</keyword>
<comment type="caution">
    <text evidence="6">Lacks conserved residue(s) required for the propagation of feature annotation.</text>
</comment>
<reference evidence="8" key="1">
    <citation type="submission" date="2021-02" db="EMBL/GenBank/DDBJ databases">
        <authorList>
            <person name="Nowell W R."/>
        </authorList>
    </citation>
    <scope>NUCLEOTIDE SEQUENCE</scope>
</reference>
<evidence type="ECO:0000256" key="3">
    <source>
        <dbReference type="ARBA" id="ARBA00022737"/>
    </source>
</evidence>
<dbReference type="SUPFAM" id="SSF57196">
    <property type="entry name" value="EGF/Laminin"/>
    <property type="match status" value="1"/>
</dbReference>
<evidence type="ECO:0000256" key="4">
    <source>
        <dbReference type="ARBA" id="ARBA00023157"/>
    </source>
</evidence>
<dbReference type="PRINTS" id="PR00010">
    <property type="entry name" value="EGFBLOOD"/>
</dbReference>
<keyword evidence="3" id="KW-0677">Repeat</keyword>
<dbReference type="CDD" id="cd00054">
    <property type="entry name" value="EGF_CA"/>
    <property type="match status" value="1"/>
</dbReference>
<evidence type="ECO:0000256" key="1">
    <source>
        <dbReference type="ARBA" id="ARBA00022536"/>
    </source>
</evidence>
<comment type="caution">
    <text evidence="8">The sequence shown here is derived from an EMBL/GenBank/DDBJ whole genome shotgun (WGS) entry which is preliminary data.</text>
</comment>
<evidence type="ECO:0000256" key="5">
    <source>
        <dbReference type="ARBA" id="ARBA00023180"/>
    </source>
</evidence>
<organism evidence="8 9">
    <name type="scientific">Rotaria magnacalcarata</name>
    <dbReference type="NCBI Taxonomy" id="392030"/>
    <lineage>
        <taxon>Eukaryota</taxon>
        <taxon>Metazoa</taxon>
        <taxon>Spiralia</taxon>
        <taxon>Gnathifera</taxon>
        <taxon>Rotifera</taxon>
        <taxon>Eurotatoria</taxon>
        <taxon>Bdelloidea</taxon>
        <taxon>Philodinida</taxon>
        <taxon>Philodinidae</taxon>
        <taxon>Rotaria</taxon>
    </lineage>
</organism>
<name>A0A8S2YEW7_9BILA</name>
<accession>A0A8S2YEW7</accession>
<feature type="domain" description="EGF-like" evidence="7">
    <location>
        <begin position="8"/>
        <end position="45"/>
    </location>
</feature>
<dbReference type="GO" id="GO:0005509">
    <property type="term" value="F:calcium ion binding"/>
    <property type="evidence" value="ECO:0007669"/>
    <property type="project" value="InterPro"/>
</dbReference>
<dbReference type="Gene3D" id="2.10.25.10">
    <property type="entry name" value="Laminin"/>
    <property type="match status" value="1"/>
</dbReference>
<keyword evidence="1 6" id="KW-0245">EGF-like domain</keyword>
<evidence type="ECO:0000256" key="6">
    <source>
        <dbReference type="PROSITE-ProRule" id="PRU00076"/>
    </source>
</evidence>
<dbReference type="Proteomes" id="UP000681720">
    <property type="component" value="Unassembled WGS sequence"/>
</dbReference>
<proteinExistence type="predicted"/>
<keyword evidence="4 6" id="KW-1015">Disulfide bond</keyword>
<evidence type="ECO:0000313" key="8">
    <source>
        <dbReference type="EMBL" id="CAF4545167.1"/>
    </source>
</evidence>
<protein>
    <recommendedName>
        <fullName evidence="7">EGF-like domain-containing protein</fullName>
    </recommendedName>
</protein>
<feature type="non-terminal residue" evidence="8">
    <location>
        <position position="1"/>
    </location>
</feature>
<dbReference type="EMBL" id="CAJOBJ010091470">
    <property type="protein sequence ID" value="CAF4545167.1"/>
    <property type="molecule type" value="Genomic_DNA"/>
</dbReference>
<dbReference type="PROSITE" id="PS50026">
    <property type="entry name" value="EGF_3"/>
    <property type="match status" value="1"/>
</dbReference>
<evidence type="ECO:0000313" key="9">
    <source>
        <dbReference type="Proteomes" id="UP000681720"/>
    </source>
</evidence>
<evidence type="ECO:0000259" key="7">
    <source>
        <dbReference type="PROSITE" id="PS50026"/>
    </source>
</evidence>
<dbReference type="PROSITE" id="PS01186">
    <property type="entry name" value="EGF_2"/>
    <property type="match status" value="1"/>
</dbReference>
<dbReference type="SMART" id="SM00181">
    <property type="entry name" value="EGF"/>
    <property type="match status" value="1"/>
</dbReference>
<dbReference type="GO" id="GO:0071944">
    <property type="term" value="C:cell periphery"/>
    <property type="evidence" value="ECO:0007669"/>
    <property type="project" value="UniProtKB-ARBA"/>
</dbReference>
<gene>
    <name evidence="8" type="ORF">GIL414_LOCUS36602</name>
</gene>
<dbReference type="AlphaFoldDB" id="A0A8S2YEW7"/>
<dbReference type="Pfam" id="PF00008">
    <property type="entry name" value="EGF"/>
    <property type="match status" value="1"/>
</dbReference>
<dbReference type="SMART" id="SM00179">
    <property type="entry name" value="EGF_CA"/>
    <property type="match status" value="1"/>
</dbReference>
<feature type="disulfide bond" evidence="6">
    <location>
        <begin position="35"/>
        <end position="44"/>
    </location>
</feature>
<keyword evidence="5" id="KW-0325">Glycoprotein</keyword>
<dbReference type="InterPro" id="IPR000742">
    <property type="entry name" value="EGF"/>
</dbReference>
<sequence>CVMLFYLGVDPCANQPCQNGGTCQPTNGNSYQCICPPGYSGFDCSTRTFYTIRKQ</sequence>